<organism evidence="2 3">
    <name type="scientific">Mycolicibacterium celeriflavum</name>
    <name type="common">Mycobacterium celeriflavum</name>
    <dbReference type="NCBI Taxonomy" id="1249101"/>
    <lineage>
        <taxon>Bacteria</taxon>
        <taxon>Bacillati</taxon>
        <taxon>Actinomycetota</taxon>
        <taxon>Actinomycetes</taxon>
        <taxon>Mycobacteriales</taxon>
        <taxon>Mycobacteriaceae</taxon>
        <taxon>Mycolicibacterium</taxon>
    </lineage>
</organism>
<dbReference type="Pfam" id="PF16936">
    <property type="entry name" value="Holin_9"/>
    <property type="match status" value="1"/>
</dbReference>
<reference evidence="2 3" key="1">
    <citation type="journal article" date="2019" name="Emerg. Microbes Infect.">
        <title>Comprehensive subspecies identification of 175 nontuberculous mycobacteria species based on 7547 genomic profiles.</title>
        <authorList>
            <person name="Matsumoto Y."/>
            <person name="Kinjo T."/>
            <person name="Motooka D."/>
            <person name="Nabeya D."/>
            <person name="Jung N."/>
            <person name="Uechi K."/>
            <person name="Horii T."/>
            <person name="Iida T."/>
            <person name="Fujita J."/>
            <person name="Nakamura S."/>
        </authorList>
    </citation>
    <scope>NUCLEOTIDE SEQUENCE [LARGE SCALE GENOMIC DNA]</scope>
    <source>
        <strain evidence="2 3">JCM 18439</strain>
    </source>
</reference>
<dbReference type="AlphaFoldDB" id="A0A7I7RK09"/>
<evidence type="ECO:0000313" key="3">
    <source>
        <dbReference type="Proteomes" id="UP000466431"/>
    </source>
</evidence>
<evidence type="ECO:0000313" key="2">
    <source>
        <dbReference type="EMBL" id="BBY44451.1"/>
    </source>
</evidence>
<feature type="transmembrane region" description="Helical" evidence="1">
    <location>
        <begin position="70"/>
        <end position="91"/>
    </location>
</feature>
<dbReference type="InterPro" id="IPR031614">
    <property type="entry name" value="Holin_9"/>
</dbReference>
<feature type="transmembrane region" description="Helical" evidence="1">
    <location>
        <begin position="42"/>
        <end position="63"/>
    </location>
</feature>
<dbReference type="Proteomes" id="UP000466431">
    <property type="component" value="Chromosome"/>
</dbReference>
<evidence type="ECO:0008006" key="4">
    <source>
        <dbReference type="Google" id="ProtNLM"/>
    </source>
</evidence>
<accession>A0A7I7RK09</accession>
<keyword evidence="3" id="KW-1185">Reference proteome</keyword>
<feature type="transmembrane region" description="Helical" evidence="1">
    <location>
        <begin position="9"/>
        <end position="30"/>
    </location>
</feature>
<keyword evidence="1" id="KW-0812">Transmembrane</keyword>
<sequence>MIVIPLPRAWLLTSALLVGTAVGLILGIASTLVVDAAIRPDVVVALVVGVPGAVGMLAILLSGRRWVTTLGAFLLAIAPGWFGVLVAIQAVHGA</sequence>
<keyword evidence="1" id="KW-1133">Transmembrane helix</keyword>
<dbReference type="EMBL" id="AP022591">
    <property type="protein sequence ID" value="BBY44451.1"/>
    <property type="molecule type" value="Genomic_DNA"/>
</dbReference>
<protein>
    <recommendedName>
        <fullName evidence="4">Hydrophobic protein</fullName>
    </recommendedName>
</protein>
<name>A0A7I7RK09_MYCCF</name>
<keyword evidence="1" id="KW-0472">Membrane</keyword>
<dbReference type="KEGG" id="mcee:MCEL_27460"/>
<gene>
    <name evidence="2" type="ORF">MCEL_27460</name>
</gene>
<evidence type="ECO:0000256" key="1">
    <source>
        <dbReference type="SAM" id="Phobius"/>
    </source>
</evidence>
<proteinExistence type="predicted"/>